<keyword evidence="1" id="KW-0732">Signal</keyword>
<feature type="signal peptide" evidence="1">
    <location>
        <begin position="1"/>
        <end position="24"/>
    </location>
</feature>
<comment type="caution">
    <text evidence="2">The sequence shown here is derived from an EMBL/GenBank/DDBJ whole genome shotgun (WGS) entry which is preliminary data.</text>
</comment>
<reference evidence="2" key="1">
    <citation type="submission" date="2023-06" db="EMBL/GenBank/DDBJ databases">
        <title>Genome-scale phylogeny and comparative genomics of the fungal order Sordariales.</title>
        <authorList>
            <consortium name="Lawrence Berkeley National Laboratory"/>
            <person name="Hensen N."/>
            <person name="Bonometti L."/>
            <person name="Westerberg I."/>
            <person name="Brannstrom I.O."/>
            <person name="Guillou S."/>
            <person name="Cros-Aarteil S."/>
            <person name="Calhoun S."/>
            <person name="Haridas S."/>
            <person name="Kuo A."/>
            <person name="Mondo S."/>
            <person name="Pangilinan J."/>
            <person name="Riley R."/>
            <person name="Labutti K."/>
            <person name="Andreopoulos B."/>
            <person name="Lipzen A."/>
            <person name="Chen C."/>
            <person name="Yanf M."/>
            <person name="Daum C."/>
            <person name="Ng V."/>
            <person name="Clum A."/>
            <person name="Steindorff A."/>
            <person name="Ohm R."/>
            <person name="Martin F."/>
            <person name="Silar P."/>
            <person name="Natvig D."/>
            <person name="Lalanne C."/>
            <person name="Gautier V."/>
            <person name="Ament-Velasquez S.L."/>
            <person name="Kruys A."/>
            <person name="Hutchinson M.I."/>
            <person name="Powell A.J."/>
            <person name="Barry K."/>
            <person name="Miller A.N."/>
            <person name="Grigoriev I.V."/>
            <person name="Debuchy R."/>
            <person name="Gladieux P."/>
            <person name="Thoren M.H."/>
            <person name="Johannesson H."/>
        </authorList>
    </citation>
    <scope>NUCLEOTIDE SEQUENCE</scope>
    <source>
        <strain evidence="2">PSN4</strain>
    </source>
</reference>
<protein>
    <recommendedName>
        <fullName evidence="4">DUF4360 domain-containing protein</fullName>
    </recommendedName>
</protein>
<sequence length="234" mass="24878">MGSAIFARFVALLLVLASTPRAVASPLSRIFGRDANPAVLTPTEITINSAANSGSGCPRRTVSVEISTDRTAVTLGFDEFQTYIGKRFAASDRDKNCQIRLNLLYPGGYTFAVLEATYHGYAQLDAAVNGSFSTSYSFPGQKAADNAKSESDESTTQATIKGGGQFATGAVYTETNQVSVSARVRAPCGRNATMLIRTRVNLTASDPDAEGTLTGDDATFAFTQQMHIAWETCT</sequence>
<evidence type="ECO:0000256" key="1">
    <source>
        <dbReference type="SAM" id="SignalP"/>
    </source>
</evidence>
<dbReference type="InterPro" id="IPR025649">
    <property type="entry name" value="DUF4360"/>
</dbReference>
<gene>
    <name evidence="2" type="ORF">QBC47DRAFT_386768</name>
</gene>
<evidence type="ECO:0000313" key="2">
    <source>
        <dbReference type="EMBL" id="KAK1753578.1"/>
    </source>
</evidence>
<dbReference type="PANTHER" id="PTHR38847">
    <property type="match status" value="1"/>
</dbReference>
<organism evidence="2 3">
    <name type="scientific">Echria macrotheca</name>
    <dbReference type="NCBI Taxonomy" id="438768"/>
    <lineage>
        <taxon>Eukaryota</taxon>
        <taxon>Fungi</taxon>
        <taxon>Dikarya</taxon>
        <taxon>Ascomycota</taxon>
        <taxon>Pezizomycotina</taxon>
        <taxon>Sordariomycetes</taxon>
        <taxon>Sordariomycetidae</taxon>
        <taxon>Sordariales</taxon>
        <taxon>Schizotheciaceae</taxon>
        <taxon>Echria</taxon>
    </lineage>
</organism>
<dbReference type="PANTHER" id="PTHR38847:SF1">
    <property type="entry name" value="PSEUDOURIDINE SYNTHASE RSUA_RLUA-LIKE DOMAIN-CONTAINING PROTEIN"/>
    <property type="match status" value="1"/>
</dbReference>
<dbReference type="AlphaFoldDB" id="A0AAJ0B8D3"/>
<accession>A0AAJ0B8D3</accession>
<dbReference type="Proteomes" id="UP001239445">
    <property type="component" value="Unassembled WGS sequence"/>
</dbReference>
<keyword evidence="3" id="KW-1185">Reference proteome</keyword>
<name>A0AAJ0B8D3_9PEZI</name>
<evidence type="ECO:0000313" key="3">
    <source>
        <dbReference type="Proteomes" id="UP001239445"/>
    </source>
</evidence>
<evidence type="ECO:0008006" key="4">
    <source>
        <dbReference type="Google" id="ProtNLM"/>
    </source>
</evidence>
<proteinExistence type="predicted"/>
<feature type="chain" id="PRO_5042500763" description="DUF4360 domain-containing protein" evidence="1">
    <location>
        <begin position="25"/>
        <end position="234"/>
    </location>
</feature>
<dbReference type="Pfam" id="PF14273">
    <property type="entry name" value="DUF4360"/>
    <property type="match status" value="1"/>
</dbReference>
<dbReference type="EMBL" id="MU839837">
    <property type="protein sequence ID" value="KAK1753578.1"/>
    <property type="molecule type" value="Genomic_DNA"/>
</dbReference>